<feature type="non-terminal residue" evidence="1">
    <location>
        <position position="1"/>
    </location>
</feature>
<dbReference type="Gramene" id="TVU45186">
    <property type="protein sequence ID" value="TVU45186"/>
    <property type="gene ID" value="EJB05_04662"/>
</dbReference>
<accession>A0A5J9WB09</accession>
<comment type="caution">
    <text evidence="1">The sequence shown here is derived from an EMBL/GenBank/DDBJ whole genome shotgun (WGS) entry which is preliminary data.</text>
</comment>
<dbReference type="Proteomes" id="UP000324897">
    <property type="component" value="Chromosome 5"/>
</dbReference>
<dbReference type="EMBL" id="RWGY01000004">
    <property type="protein sequence ID" value="TVU45186.1"/>
    <property type="molecule type" value="Genomic_DNA"/>
</dbReference>
<organism evidence="1 2">
    <name type="scientific">Eragrostis curvula</name>
    <name type="common">weeping love grass</name>
    <dbReference type="NCBI Taxonomy" id="38414"/>
    <lineage>
        <taxon>Eukaryota</taxon>
        <taxon>Viridiplantae</taxon>
        <taxon>Streptophyta</taxon>
        <taxon>Embryophyta</taxon>
        <taxon>Tracheophyta</taxon>
        <taxon>Spermatophyta</taxon>
        <taxon>Magnoliopsida</taxon>
        <taxon>Liliopsida</taxon>
        <taxon>Poales</taxon>
        <taxon>Poaceae</taxon>
        <taxon>PACMAD clade</taxon>
        <taxon>Chloridoideae</taxon>
        <taxon>Eragrostideae</taxon>
        <taxon>Eragrostidinae</taxon>
        <taxon>Eragrostis</taxon>
    </lineage>
</organism>
<sequence>MEAERCMDPALYKAATQGRVSSLKQLVLKDPTILSATTPQGNSALHLAALHGHADFAGEVLERIEVKELNLISRCRSVGRDLSLDDDARGSLVAGGSGRRRRTPWRACWRGRGRTRVVAIKI</sequence>
<evidence type="ECO:0000313" key="1">
    <source>
        <dbReference type="EMBL" id="TVU45186.1"/>
    </source>
</evidence>
<keyword evidence="2" id="KW-1185">Reference proteome</keyword>
<dbReference type="Gene3D" id="1.25.40.20">
    <property type="entry name" value="Ankyrin repeat-containing domain"/>
    <property type="match status" value="1"/>
</dbReference>
<reference evidence="1 2" key="1">
    <citation type="journal article" date="2019" name="Sci. Rep.">
        <title>A high-quality genome of Eragrostis curvula grass provides insights into Poaceae evolution and supports new strategies to enhance forage quality.</title>
        <authorList>
            <person name="Carballo J."/>
            <person name="Santos B.A.C.M."/>
            <person name="Zappacosta D."/>
            <person name="Garbus I."/>
            <person name="Selva J.P."/>
            <person name="Gallo C.A."/>
            <person name="Diaz A."/>
            <person name="Albertini E."/>
            <person name="Caccamo M."/>
            <person name="Echenique V."/>
        </authorList>
    </citation>
    <scope>NUCLEOTIDE SEQUENCE [LARGE SCALE GENOMIC DNA]</scope>
    <source>
        <strain evidence="2">cv. Victoria</strain>
        <tissue evidence="1">Leaf</tissue>
    </source>
</reference>
<dbReference type="AlphaFoldDB" id="A0A5J9WB09"/>
<gene>
    <name evidence="1" type="ORF">EJB05_04662</name>
</gene>
<protein>
    <submittedName>
        <fullName evidence="1">Uncharacterized protein</fullName>
    </submittedName>
</protein>
<evidence type="ECO:0000313" key="2">
    <source>
        <dbReference type="Proteomes" id="UP000324897"/>
    </source>
</evidence>
<name>A0A5J9WB09_9POAL</name>
<proteinExistence type="predicted"/>
<dbReference type="SUPFAM" id="SSF48403">
    <property type="entry name" value="Ankyrin repeat"/>
    <property type="match status" value="1"/>
</dbReference>
<dbReference type="InterPro" id="IPR036770">
    <property type="entry name" value="Ankyrin_rpt-contain_sf"/>
</dbReference>
<dbReference type="OrthoDB" id="10040922at2759"/>